<sequence length="155" mass="17625">MSQFPAPIDDRWFEDYKAGAVYEFGEVLVTEEEILEFAGRFDPQPIHVDLAYAADGPFSGLIASGWHTSGIFMRLFAEHYLSRVASLASPGVDELRWPHPVRPGDRLRLRARILETRPSRSKPDRGIVRTRGQLLNQDDRIVLSLVAINLLRRRG</sequence>
<protein>
    <submittedName>
        <fullName evidence="3">MaoC family dehydratase</fullName>
    </submittedName>
</protein>
<feature type="domain" description="MaoC-like" evidence="2">
    <location>
        <begin position="21"/>
        <end position="120"/>
    </location>
</feature>
<evidence type="ECO:0000313" key="4">
    <source>
        <dbReference type="Proteomes" id="UP001602245"/>
    </source>
</evidence>
<accession>A0ABW6WLA2</accession>
<dbReference type="InterPro" id="IPR052342">
    <property type="entry name" value="MCH/BMMD"/>
</dbReference>
<dbReference type="Pfam" id="PF01575">
    <property type="entry name" value="MaoC_dehydratas"/>
    <property type="match status" value="1"/>
</dbReference>
<keyword evidence="4" id="KW-1185">Reference proteome</keyword>
<organism evidence="3 4">
    <name type="scientific">Paractinoplanes globisporus</name>
    <dbReference type="NCBI Taxonomy" id="113565"/>
    <lineage>
        <taxon>Bacteria</taxon>
        <taxon>Bacillati</taxon>
        <taxon>Actinomycetota</taxon>
        <taxon>Actinomycetes</taxon>
        <taxon>Micromonosporales</taxon>
        <taxon>Micromonosporaceae</taxon>
        <taxon>Paractinoplanes</taxon>
    </lineage>
</organism>
<dbReference type="InterPro" id="IPR029069">
    <property type="entry name" value="HotDog_dom_sf"/>
</dbReference>
<dbReference type="InterPro" id="IPR002539">
    <property type="entry name" value="MaoC-like_dom"/>
</dbReference>
<evidence type="ECO:0000313" key="3">
    <source>
        <dbReference type="EMBL" id="MFF5293823.1"/>
    </source>
</evidence>
<dbReference type="PANTHER" id="PTHR43664:SF1">
    <property type="entry name" value="BETA-METHYLMALYL-COA DEHYDRATASE"/>
    <property type="match status" value="1"/>
</dbReference>
<dbReference type="EMBL" id="JBIAZU010000005">
    <property type="protein sequence ID" value="MFF5293823.1"/>
    <property type="molecule type" value="Genomic_DNA"/>
</dbReference>
<evidence type="ECO:0000256" key="1">
    <source>
        <dbReference type="ARBA" id="ARBA00005254"/>
    </source>
</evidence>
<comment type="caution">
    <text evidence="3">The sequence shown here is derived from an EMBL/GenBank/DDBJ whole genome shotgun (WGS) entry which is preliminary data.</text>
</comment>
<name>A0ABW6WLA2_9ACTN</name>
<gene>
    <name evidence="3" type="ORF">ACFY35_30695</name>
</gene>
<dbReference type="RefSeq" id="WP_020513776.1">
    <property type="nucleotide sequence ID" value="NZ_JBIAZU010000005.1"/>
</dbReference>
<dbReference type="Gene3D" id="3.10.129.10">
    <property type="entry name" value="Hotdog Thioesterase"/>
    <property type="match status" value="1"/>
</dbReference>
<reference evidence="3 4" key="1">
    <citation type="submission" date="2024-10" db="EMBL/GenBank/DDBJ databases">
        <title>The Natural Products Discovery Center: Release of the First 8490 Sequenced Strains for Exploring Actinobacteria Biosynthetic Diversity.</title>
        <authorList>
            <person name="Kalkreuter E."/>
            <person name="Kautsar S.A."/>
            <person name="Yang D."/>
            <person name="Bader C.D."/>
            <person name="Teijaro C.N."/>
            <person name="Fluegel L."/>
            <person name="Davis C.M."/>
            <person name="Simpson J.R."/>
            <person name="Lauterbach L."/>
            <person name="Steele A.D."/>
            <person name="Gui C."/>
            <person name="Meng S."/>
            <person name="Li G."/>
            <person name="Viehrig K."/>
            <person name="Ye F."/>
            <person name="Su P."/>
            <person name="Kiefer A.F."/>
            <person name="Nichols A."/>
            <person name="Cepeda A.J."/>
            <person name="Yan W."/>
            <person name="Fan B."/>
            <person name="Jiang Y."/>
            <person name="Adhikari A."/>
            <person name="Zheng C.-J."/>
            <person name="Schuster L."/>
            <person name="Cowan T.M."/>
            <person name="Smanski M.J."/>
            <person name="Chevrette M.G."/>
            <person name="De Carvalho L.P.S."/>
            <person name="Shen B."/>
        </authorList>
    </citation>
    <scope>NUCLEOTIDE SEQUENCE [LARGE SCALE GENOMIC DNA]</scope>
    <source>
        <strain evidence="3 4">NPDC000087</strain>
    </source>
</reference>
<comment type="similarity">
    <text evidence="1">Belongs to the enoyl-CoA hydratase/isomerase family.</text>
</comment>
<dbReference type="CDD" id="cd03454">
    <property type="entry name" value="YdeM"/>
    <property type="match status" value="1"/>
</dbReference>
<dbReference type="PANTHER" id="PTHR43664">
    <property type="entry name" value="MONOAMINE OXIDASE-RELATED"/>
    <property type="match status" value="1"/>
</dbReference>
<proteinExistence type="inferred from homology"/>
<evidence type="ECO:0000259" key="2">
    <source>
        <dbReference type="Pfam" id="PF01575"/>
    </source>
</evidence>
<dbReference type="Proteomes" id="UP001602245">
    <property type="component" value="Unassembled WGS sequence"/>
</dbReference>
<dbReference type="SUPFAM" id="SSF54637">
    <property type="entry name" value="Thioesterase/thiol ester dehydrase-isomerase"/>
    <property type="match status" value="1"/>
</dbReference>